<dbReference type="AlphaFoldDB" id="A0A3M0GEM6"/>
<dbReference type="RefSeq" id="WP_121916581.1">
    <property type="nucleotide sequence ID" value="NZ_REFV01000003.1"/>
</dbReference>
<dbReference type="SUPFAM" id="SSF82171">
    <property type="entry name" value="DPP6 N-terminal domain-like"/>
    <property type="match status" value="1"/>
</dbReference>
<dbReference type="Proteomes" id="UP000281985">
    <property type="component" value="Unassembled WGS sequence"/>
</dbReference>
<dbReference type="InterPro" id="IPR011659">
    <property type="entry name" value="WD40"/>
</dbReference>
<reference evidence="2 3" key="1">
    <citation type="submission" date="2018-10" db="EMBL/GenBank/DDBJ databases">
        <title>Dokdonia luteus sp. nov., isolated from sea water.</title>
        <authorList>
            <person name="Zhou L.Y."/>
            <person name="Du Z.J."/>
        </authorList>
    </citation>
    <scope>NUCLEOTIDE SEQUENCE [LARGE SCALE GENOMIC DNA]</scope>
    <source>
        <strain evidence="2 3">SH27</strain>
    </source>
</reference>
<gene>
    <name evidence="2" type="ORF">EAX61_05085</name>
</gene>
<dbReference type="InterPro" id="IPR011042">
    <property type="entry name" value="6-blade_b-propeller_TolB-like"/>
</dbReference>
<evidence type="ECO:0000313" key="3">
    <source>
        <dbReference type="Proteomes" id="UP000281985"/>
    </source>
</evidence>
<accession>A0A3M0GEM6</accession>
<comment type="caution">
    <text evidence="2">The sequence shown here is derived from an EMBL/GenBank/DDBJ whole genome shotgun (WGS) entry which is preliminary data.</text>
</comment>
<proteinExistence type="inferred from homology"/>
<evidence type="ECO:0008006" key="4">
    <source>
        <dbReference type="Google" id="ProtNLM"/>
    </source>
</evidence>
<dbReference type="PANTHER" id="PTHR36842:SF1">
    <property type="entry name" value="PROTEIN TOLB"/>
    <property type="match status" value="1"/>
</dbReference>
<sequence length="376" mass="42143">MRSIYIALLVLILVSCKKENTKVQAAPIDPEEAVKSVDNPLIYPEEKHFKNMQQVTFGGDNAEAYWSFDDKQLVFQSNNKAWGMECDQMFLMNVGESFPSAPLGEQPNNPPMISTGMGRTTCAYFLPDNKHYVYGSTHLANKECPEVPLRKNGNYVWPVYDSFDIFVSDLEGNITKQLTTEVGYDAEATVSPQGDKIVFTSTRSGDLELYTMNLDGTDVQQITDELGYDGGAFFSPDGTKIIFRASRPKTEAEVKKYKDLLADGLVEPTEMELFICNADGSDLKQLTRLGNANWSPFFHPSGKKILFSSNYEAERGFPFNLYMIDIDGKNLERVTHGETFDAFPVFSNDGKKLAFSSNRNNGGGRDTNLFIVDWID</sequence>
<protein>
    <recommendedName>
        <fullName evidence="4">DUF5050 domain-containing protein</fullName>
    </recommendedName>
</protein>
<dbReference type="OrthoDB" id="9815657at2"/>
<dbReference type="PROSITE" id="PS51257">
    <property type="entry name" value="PROKAR_LIPOPROTEIN"/>
    <property type="match status" value="1"/>
</dbReference>
<organism evidence="2 3">
    <name type="scientific">Dokdonia sinensis</name>
    <dbReference type="NCBI Taxonomy" id="2479847"/>
    <lineage>
        <taxon>Bacteria</taxon>
        <taxon>Pseudomonadati</taxon>
        <taxon>Bacteroidota</taxon>
        <taxon>Flavobacteriia</taxon>
        <taxon>Flavobacteriales</taxon>
        <taxon>Flavobacteriaceae</taxon>
        <taxon>Dokdonia</taxon>
    </lineage>
</organism>
<name>A0A3M0GEM6_9FLAO</name>
<dbReference type="EMBL" id="REFV01000003">
    <property type="protein sequence ID" value="RMB62947.1"/>
    <property type="molecule type" value="Genomic_DNA"/>
</dbReference>
<dbReference type="Pfam" id="PF07676">
    <property type="entry name" value="PD40"/>
    <property type="match status" value="4"/>
</dbReference>
<keyword evidence="3" id="KW-1185">Reference proteome</keyword>
<dbReference type="Gene3D" id="2.120.10.30">
    <property type="entry name" value="TolB, C-terminal domain"/>
    <property type="match status" value="2"/>
</dbReference>
<evidence type="ECO:0000256" key="1">
    <source>
        <dbReference type="ARBA" id="ARBA00009820"/>
    </source>
</evidence>
<dbReference type="PANTHER" id="PTHR36842">
    <property type="entry name" value="PROTEIN TOLB HOMOLOG"/>
    <property type="match status" value="1"/>
</dbReference>
<evidence type="ECO:0000313" key="2">
    <source>
        <dbReference type="EMBL" id="RMB62947.1"/>
    </source>
</evidence>
<comment type="similarity">
    <text evidence="1">Belongs to the TolB family.</text>
</comment>